<accession>A0ABN3HEB1</accession>
<protein>
    <submittedName>
        <fullName evidence="2">Uncharacterized protein</fullName>
    </submittedName>
</protein>
<feature type="region of interest" description="Disordered" evidence="1">
    <location>
        <begin position="23"/>
        <end position="75"/>
    </location>
</feature>
<keyword evidence="3" id="KW-1185">Reference proteome</keyword>
<sequence>MEADTQVRDQQPDCHATEDDQLRELMELDDRPPDRTGAPAPLTPLPADPFPPMSTGHPRMTSGDPAAIEAGGPTGDRAIACADHIRDGEISLEKAY</sequence>
<dbReference type="Proteomes" id="UP001501444">
    <property type="component" value="Unassembled WGS sequence"/>
</dbReference>
<evidence type="ECO:0000313" key="3">
    <source>
        <dbReference type="Proteomes" id="UP001501444"/>
    </source>
</evidence>
<gene>
    <name evidence="2" type="ORF">GCM10010170_082470</name>
</gene>
<evidence type="ECO:0000256" key="1">
    <source>
        <dbReference type="SAM" id="MobiDB-lite"/>
    </source>
</evidence>
<evidence type="ECO:0000313" key="2">
    <source>
        <dbReference type="EMBL" id="GAA2377493.1"/>
    </source>
</evidence>
<name>A0ABN3HEB1_9ACTN</name>
<reference evidence="2 3" key="1">
    <citation type="journal article" date="2019" name="Int. J. Syst. Evol. Microbiol.">
        <title>The Global Catalogue of Microorganisms (GCM) 10K type strain sequencing project: providing services to taxonomists for standard genome sequencing and annotation.</title>
        <authorList>
            <consortium name="The Broad Institute Genomics Platform"/>
            <consortium name="The Broad Institute Genome Sequencing Center for Infectious Disease"/>
            <person name="Wu L."/>
            <person name="Ma J."/>
        </authorList>
    </citation>
    <scope>NUCLEOTIDE SEQUENCE [LARGE SCALE GENOMIC DNA]</scope>
    <source>
        <strain evidence="2 3">JCM 3272</strain>
    </source>
</reference>
<dbReference type="EMBL" id="BAAARV010000083">
    <property type="protein sequence ID" value="GAA2377493.1"/>
    <property type="molecule type" value="Genomic_DNA"/>
</dbReference>
<organism evidence="2 3">
    <name type="scientific">Dactylosporangium salmoneum</name>
    <dbReference type="NCBI Taxonomy" id="53361"/>
    <lineage>
        <taxon>Bacteria</taxon>
        <taxon>Bacillati</taxon>
        <taxon>Actinomycetota</taxon>
        <taxon>Actinomycetes</taxon>
        <taxon>Micromonosporales</taxon>
        <taxon>Micromonosporaceae</taxon>
        <taxon>Dactylosporangium</taxon>
    </lineage>
</organism>
<feature type="compositionally biased region" description="Pro residues" evidence="1">
    <location>
        <begin position="41"/>
        <end position="52"/>
    </location>
</feature>
<comment type="caution">
    <text evidence="2">The sequence shown here is derived from an EMBL/GenBank/DDBJ whole genome shotgun (WGS) entry which is preliminary data.</text>
</comment>
<feature type="compositionally biased region" description="Basic and acidic residues" evidence="1">
    <location>
        <begin position="23"/>
        <end position="34"/>
    </location>
</feature>
<proteinExistence type="predicted"/>
<dbReference type="RefSeq" id="WP_344618096.1">
    <property type="nucleotide sequence ID" value="NZ_BAAARV010000083.1"/>
</dbReference>